<dbReference type="Gene3D" id="1.20.120.450">
    <property type="entry name" value="dinb family like domain"/>
    <property type="match status" value="1"/>
</dbReference>
<dbReference type="InterPro" id="IPR007061">
    <property type="entry name" value="MST-like"/>
</dbReference>
<dbReference type="SUPFAM" id="SSF109854">
    <property type="entry name" value="DinB/YfiT-like putative metalloenzymes"/>
    <property type="match status" value="1"/>
</dbReference>
<proteinExistence type="predicted"/>
<evidence type="ECO:0000313" key="1">
    <source>
        <dbReference type="EMBL" id="MFA1544597.1"/>
    </source>
</evidence>
<dbReference type="Pfam" id="PF04978">
    <property type="entry name" value="MST"/>
    <property type="match status" value="1"/>
</dbReference>
<reference evidence="1 2" key="1">
    <citation type="submission" date="2023-11" db="EMBL/GenBank/DDBJ databases">
        <title>Actinomadura monticuli sp. nov., isolated from volcanic ash.</title>
        <authorList>
            <person name="Lee S.D."/>
            <person name="Yang H."/>
            <person name="Kim I.S."/>
        </authorList>
    </citation>
    <scope>NUCLEOTIDE SEQUENCE [LARGE SCALE GENOMIC DNA]</scope>
    <source>
        <strain evidence="1 2">DLS-62</strain>
    </source>
</reference>
<sequence>MDEVRVDDDEKHALLLFLDAQRASVLAIIDGLDVEALATAVLSSGWTPLGLVEHLGYAERHWFQEIATGSTEPLAWPDDDHGPLTTPRSSSEVIAFYRAQCELSNAVIASTPLSTPPVARHPGPLGDEVTDLRRIVLHMIEETARHAGHLDIVRELLDGKTGLGPR</sequence>
<comment type="caution">
    <text evidence="1">The sequence shown here is derived from an EMBL/GenBank/DDBJ whole genome shotgun (WGS) entry which is preliminary data.</text>
</comment>
<organism evidence="1 2">
    <name type="scientific">Actinomadura monticuli</name>
    <dbReference type="NCBI Taxonomy" id="3097367"/>
    <lineage>
        <taxon>Bacteria</taxon>
        <taxon>Bacillati</taxon>
        <taxon>Actinomycetota</taxon>
        <taxon>Actinomycetes</taxon>
        <taxon>Streptosporangiales</taxon>
        <taxon>Thermomonosporaceae</taxon>
        <taxon>Actinomadura</taxon>
    </lineage>
</organism>
<evidence type="ECO:0000313" key="2">
    <source>
        <dbReference type="Proteomes" id="UP001569963"/>
    </source>
</evidence>
<name>A0ABV4QN66_9ACTN</name>
<accession>A0ABV4QN66</accession>
<dbReference type="Proteomes" id="UP001569963">
    <property type="component" value="Unassembled WGS sequence"/>
</dbReference>
<protein>
    <submittedName>
        <fullName evidence="1">DinB family protein</fullName>
    </submittedName>
</protein>
<dbReference type="EMBL" id="JAXCEI010000035">
    <property type="protein sequence ID" value="MFA1544597.1"/>
    <property type="molecule type" value="Genomic_DNA"/>
</dbReference>
<gene>
    <name evidence="1" type="ORF">SM611_37225</name>
</gene>
<dbReference type="InterPro" id="IPR034660">
    <property type="entry name" value="DinB/YfiT-like"/>
</dbReference>
<keyword evidence="2" id="KW-1185">Reference proteome</keyword>